<dbReference type="CDD" id="cd00037">
    <property type="entry name" value="CLECT"/>
    <property type="match status" value="2"/>
</dbReference>
<sequence length="410" mass="44866">MASVARVVMASMMTVGMVITSVPVSGAPLAASGARLRVKAGGNATCPWQVSLLDAAGGDGGRQLCTRELSISFGDPPNVAEVPTTSSYSEITAEVPLYLATQSIESDKGSKFKAASAGAGPPSDYECVGGEGFYKLHEKPRLWHEARAACEREGAHLLVLDSAAEARALRRFLASKAIGDEEYPFYTLHAGFGLELVTPQGERVVYENWSSRGAQSPFCGQINNDVWLLSADCSEWRMFICEYDLRPRTLSAAPASLPVPLPTANSSEVKRQLLRDRGYAPLVGWNKTYVKDMGEISSWNEAKMICEKDGTQMVTIDSDEKADALFAFIESSNITMNFYIGVKTGRPVTVLGEPLEDKGYQRWAKKDNQEICFHSDIKLQYYPGTCGVLPQNYGYYHTTKYRSICQANVI</sequence>
<dbReference type="PANTHER" id="PTHR45710:SF26">
    <property type="entry name" value="RH26557P"/>
    <property type="match status" value="1"/>
</dbReference>
<keyword evidence="1" id="KW-0732">Signal</keyword>
<organism evidence="3 4">
    <name type="scientific">Gryllus longicercus</name>
    <dbReference type="NCBI Taxonomy" id="2509291"/>
    <lineage>
        <taxon>Eukaryota</taxon>
        <taxon>Metazoa</taxon>
        <taxon>Ecdysozoa</taxon>
        <taxon>Arthropoda</taxon>
        <taxon>Hexapoda</taxon>
        <taxon>Insecta</taxon>
        <taxon>Pterygota</taxon>
        <taxon>Neoptera</taxon>
        <taxon>Polyneoptera</taxon>
        <taxon>Orthoptera</taxon>
        <taxon>Ensifera</taxon>
        <taxon>Gryllidea</taxon>
        <taxon>Grylloidea</taxon>
        <taxon>Gryllidae</taxon>
        <taxon>Gryllinae</taxon>
        <taxon>Gryllus</taxon>
    </lineage>
</organism>
<dbReference type="InterPro" id="IPR050828">
    <property type="entry name" value="C-type_lectin/matrix_domain"/>
</dbReference>
<gene>
    <name evidence="3" type="ORF">R5R35_005802</name>
</gene>
<feature type="chain" id="PRO_5042969870" description="C-type lectin domain-containing protein" evidence="1">
    <location>
        <begin position="21"/>
        <end position="410"/>
    </location>
</feature>
<dbReference type="InterPro" id="IPR001304">
    <property type="entry name" value="C-type_lectin-like"/>
</dbReference>
<dbReference type="PROSITE" id="PS50041">
    <property type="entry name" value="C_TYPE_LECTIN_2"/>
    <property type="match status" value="1"/>
</dbReference>
<name>A0AAN9ZHA4_9ORTH</name>
<feature type="signal peptide" evidence="1">
    <location>
        <begin position="1"/>
        <end position="20"/>
    </location>
</feature>
<dbReference type="PANTHER" id="PTHR45710">
    <property type="entry name" value="C-TYPE LECTIN DOMAIN-CONTAINING PROTEIN 180"/>
    <property type="match status" value="1"/>
</dbReference>
<dbReference type="Pfam" id="PF00059">
    <property type="entry name" value="Lectin_C"/>
    <property type="match status" value="2"/>
</dbReference>
<protein>
    <recommendedName>
        <fullName evidence="2">C-type lectin domain-containing protein</fullName>
    </recommendedName>
</protein>
<comment type="caution">
    <text evidence="3">The sequence shown here is derived from an EMBL/GenBank/DDBJ whole genome shotgun (WGS) entry which is preliminary data.</text>
</comment>
<evidence type="ECO:0000259" key="2">
    <source>
        <dbReference type="PROSITE" id="PS50041"/>
    </source>
</evidence>
<dbReference type="Gene3D" id="3.10.100.10">
    <property type="entry name" value="Mannose-Binding Protein A, subunit A"/>
    <property type="match status" value="2"/>
</dbReference>
<dbReference type="InterPro" id="IPR016186">
    <property type="entry name" value="C-type_lectin-like/link_sf"/>
</dbReference>
<dbReference type="SMART" id="SM00034">
    <property type="entry name" value="CLECT"/>
    <property type="match status" value="2"/>
</dbReference>
<dbReference type="Proteomes" id="UP001378592">
    <property type="component" value="Unassembled WGS sequence"/>
</dbReference>
<feature type="domain" description="C-type lectin" evidence="2">
    <location>
        <begin position="134"/>
        <end position="242"/>
    </location>
</feature>
<dbReference type="EMBL" id="JAZDUA010000009">
    <property type="protein sequence ID" value="KAK7873822.1"/>
    <property type="molecule type" value="Genomic_DNA"/>
</dbReference>
<keyword evidence="4" id="KW-1185">Reference proteome</keyword>
<dbReference type="InterPro" id="IPR016187">
    <property type="entry name" value="CTDL_fold"/>
</dbReference>
<evidence type="ECO:0000313" key="3">
    <source>
        <dbReference type="EMBL" id="KAK7873822.1"/>
    </source>
</evidence>
<accession>A0AAN9ZHA4</accession>
<dbReference type="SUPFAM" id="SSF56436">
    <property type="entry name" value="C-type lectin-like"/>
    <property type="match status" value="2"/>
</dbReference>
<reference evidence="3 4" key="1">
    <citation type="submission" date="2024-03" db="EMBL/GenBank/DDBJ databases">
        <title>The genome assembly and annotation of the cricket Gryllus longicercus Weissman &amp; Gray.</title>
        <authorList>
            <person name="Szrajer S."/>
            <person name="Gray D."/>
            <person name="Ylla G."/>
        </authorList>
    </citation>
    <scope>NUCLEOTIDE SEQUENCE [LARGE SCALE GENOMIC DNA]</scope>
    <source>
        <strain evidence="3">DAG 2021-001</strain>
        <tissue evidence="3">Whole body minus gut</tissue>
    </source>
</reference>
<evidence type="ECO:0000256" key="1">
    <source>
        <dbReference type="SAM" id="SignalP"/>
    </source>
</evidence>
<dbReference type="AlphaFoldDB" id="A0AAN9ZHA4"/>
<evidence type="ECO:0000313" key="4">
    <source>
        <dbReference type="Proteomes" id="UP001378592"/>
    </source>
</evidence>
<proteinExistence type="predicted"/>